<dbReference type="GO" id="GO:0034511">
    <property type="term" value="F:U3 snoRNA binding"/>
    <property type="evidence" value="ECO:0007669"/>
    <property type="project" value="TreeGrafter"/>
</dbReference>
<feature type="repeat" description="WD" evidence="5">
    <location>
        <begin position="638"/>
        <end position="679"/>
    </location>
</feature>
<dbReference type="GO" id="GO:0000472">
    <property type="term" value="P:endonucleolytic cleavage to generate mature 5'-end of SSU-rRNA from (SSU-rRNA, 5.8S rRNA, LSU-rRNA)"/>
    <property type="evidence" value="ECO:0007669"/>
    <property type="project" value="TreeGrafter"/>
</dbReference>
<feature type="repeat" description="WD" evidence="5">
    <location>
        <begin position="452"/>
        <end position="487"/>
    </location>
</feature>
<dbReference type="PROSITE" id="PS50294">
    <property type="entry name" value="WD_REPEATS_REGION"/>
    <property type="match status" value="7"/>
</dbReference>
<feature type="repeat" description="WD" evidence="5">
    <location>
        <begin position="506"/>
        <end position="547"/>
    </location>
</feature>
<dbReference type="InterPro" id="IPR013934">
    <property type="entry name" value="Utp13_C"/>
</dbReference>
<feature type="repeat" description="WD" evidence="5">
    <location>
        <begin position="115"/>
        <end position="156"/>
    </location>
</feature>
<dbReference type="InterPro" id="IPR019775">
    <property type="entry name" value="WD40_repeat_CS"/>
</dbReference>
<comment type="caution">
    <text evidence="8">The sequence shown here is derived from an EMBL/GenBank/DDBJ whole genome shotgun (WGS) entry which is preliminary data.</text>
</comment>
<reference evidence="8" key="1">
    <citation type="journal article" date="2023" name="BMC Genomics">
        <title>Chromosome-level genome assemblies of Cutaneotrichosporon spp. (Trichosporonales, Basidiomycota) reveal imbalanced evolution between nucleotide sequences and chromosome synteny.</title>
        <authorList>
            <person name="Kobayashi Y."/>
            <person name="Kayamori A."/>
            <person name="Aoki K."/>
            <person name="Shiwa Y."/>
            <person name="Matsutani M."/>
            <person name="Fujita N."/>
            <person name="Sugita T."/>
            <person name="Iwasaki W."/>
            <person name="Tanaka N."/>
            <person name="Takashima M."/>
        </authorList>
    </citation>
    <scope>NUCLEOTIDE SEQUENCE</scope>
    <source>
        <strain evidence="8">HIS016</strain>
    </source>
</reference>
<dbReference type="PROSITE" id="PS00678">
    <property type="entry name" value="WD_REPEATS_1"/>
    <property type="match status" value="2"/>
</dbReference>
<feature type="repeat" description="WD" evidence="5">
    <location>
        <begin position="554"/>
        <end position="595"/>
    </location>
</feature>
<evidence type="ECO:0000256" key="1">
    <source>
        <dbReference type="ARBA" id="ARBA00004604"/>
    </source>
</evidence>
<dbReference type="SMART" id="SM00320">
    <property type="entry name" value="WD40"/>
    <property type="match status" value="12"/>
</dbReference>
<gene>
    <name evidence="8" type="primary">utp13</name>
    <name evidence="8" type="ORF">CspeluHIS016_0902540</name>
</gene>
<evidence type="ECO:0000256" key="6">
    <source>
        <dbReference type="SAM" id="MobiDB-lite"/>
    </source>
</evidence>
<dbReference type="Pfam" id="PF08625">
    <property type="entry name" value="Utp13"/>
    <property type="match status" value="1"/>
</dbReference>
<dbReference type="InterPro" id="IPR001680">
    <property type="entry name" value="WD40_rpt"/>
</dbReference>
<evidence type="ECO:0000259" key="7">
    <source>
        <dbReference type="Pfam" id="PF08625"/>
    </source>
</evidence>
<feature type="domain" description="U3 small nucleolar RNA-associated protein 13 C-terminal" evidence="7">
    <location>
        <begin position="691"/>
        <end position="884"/>
    </location>
</feature>
<keyword evidence="9" id="KW-1185">Reference proteome</keyword>
<feature type="compositionally biased region" description="Acidic residues" evidence="6">
    <location>
        <begin position="816"/>
        <end position="825"/>
    </location>
</feature>
<evidence type="ECO:0000256" key="2">
    <source>
        <dbReference type="ARBA" id="ARBA00022574"/>
    </source>
</evidence>
<reference evidence="8" key="2">
    <citation type="submission" date="2023-06" db="EMBL/GenBank/DDBJ databases">
        <authorList>
            <person name="Kobayashi Y."/>
            <person name="Kayamori A."/>
            <person name="Aoki K."/>
            <person name="Shiwa Y."/>
            <person name="Fujita N."/>
            <person name="Sugita T."/>
            <person name="Iwasaki W."/>
            <person name="Tanaka N."/>
            <person name="Takashima M."/>
        </authorList>
    </citation>
    <scope>NUCLEOTIDE SEQUENCE</scope>
    <source>
        <strain evidence="8">HIS016</strain>
    </source>
</reference>
<comment type="subcellular location">
    <subcellularLocation>
        <location evidence="1">Nucleus</location>
        <location evidence="1">Nucleolus</location>
    </subcellularLocation>
</comment>
<accession>A0AAD3YFI8</accession>
<dbReference type="PROSITE" id="PS50082">
    <property type="entry name" value="WD_REPEATS_2"/>
    <property type="match status" value="8"/>
</dbReference>
<evidence type="ECO:0000313" key="9">
    <source>
        <dbReference type="Proteomes" id="UP001222932"/>
    </source>
</evidence>
<dbReference type="Proteomes" id="UP001222932">
    <property type="component" value="Unassembled WGS sequence"/>
</dbReference>
<feature type="repeat" description="WD" evidence="5">
    <location>
        <begin position="408"/>
        <end position="439"/>
    </location>
</feature>
<name>A0AAD3YFI8_9TREE</name>
<proteinExistence type="predicted"/>
<evidence type="ECO:0000256" key="4">
    <source>
        <dbReference type="ARBA" id="ARBA00023242"/>
    </source>
</evidence>
<dbReference type="SUPFAM" id="SSF50978">
    <property type="entry name" value="WD40 repeat-like"/>
    <property type="match status" value="2"/>
</dbReference>
<dbReference type="PANTHER" id="PTHR19854:SF15">
    <property type="entry name" value="TRANSDUCIN BETA-LIKE PROTEIN 3"/>
    <property type="match status" value="1"/>
</dbReference>
<dbReference type="EMBL" id="BTCM01000009">
    <property type="protein sequence ID" value="GMK60037.1"/>
    <property type="molecule type" value="Genomic_DNA"/>
</dbReference>
<dbReference type="PANTHER" id="PTHR19854">
    <property type="entry name" value="TRANSDUCIN BETA-LIKE 3"/>
    <property type="match status" value="1"/>
</dbReference>
<evidence type="ECO:0000256" key="5">
    <source>
        <dbReference type="PROSITE-ProRule" id="PRU00221"/>
    </source>
</evidence>
<keyword evidence="4" id="KW-0539">Nucleus</keyword>
<organism evidence="8 9">
    <name type="scientific">Cutaneotrichosporon spelunceum</name>
    <dbReference type="NCBI Taxonomy" id="1672016"/>
    <lineage>
        <taxon>Eukaryota</taxon>
        <taxon>Fungi</taxon>
        <taxon>Dikarya</taxon>
        <taxon>Basidiomycota</taxon>
        <taxon>Agaricomycotina</taxon>
        <taxon>Tremellomycetes</taxon>
        <taxon>Trichosporonales</taxon>
        <taxon>Trichosporonaceae</taxon>
        <taxon>Cutaneotrichosporon</taxon>
    </lineage>
</organism>
<feature type="compositionally biased region" description="Basic and acidic residues" evidence="6">
    <location>
        <begin position="826"/>
        <end position="836"/>
    </location>
</feature>
<feature type="repeat" description="WD" evidence="5">
    <location>
        <begin position="218"/>
        <end position="250"/>
    </location>
</feature>
<dbReference type="Pfam" id="PF00400">
    <property type="entry name" value="WD40"/>
    <property type="match status" value="8"/>
</dbReference>
<feature type="repeat" description="WD" evidence="5">
    <location>
        <begin position="596"/>
        <end position="637"/>
    </location>
</feature>
<protein>
    <recommendedName>
        <fullName evidence="7">U3 small nucleolar RNA-associated protein 13 C-terminal domain-containing protein</fullName>
    </recommendedName>
</protein>
<dbReference type="CDD" id="cd00200">
    <property type="entry name" value="WD40"/>
    <property type="match status" value="1"/>
</dbReference>
<keyword evidence="2 5" id="KW-0853">WD repeat</keyword>
<dbReference type="PRINTS" id="PR00320">
    <property type="entry name" value="GPROTEINBRPT"/>
</dbReference>
<dbReference type="InterPro" id="IPR015943">
    <property type="entry name" value="WD40/YVTN_repeat-like_dom_sf"/>
</dbReference>
<evidence type="ECO:0000256" key="3">
    <source>
        <dbReference type="ARBA" id="ARBA00022737"/>
    </source>
</evidence>
<dbReference type="GO" id="GO:0030686">
    <property type="term" value="C:90S preribosome"/>
    <property type="evidence" value="ECO:0007669"/>
    <property type="project" value="TreeGrafter"/>
</dbReference>
<dbReference type="InterPro" id="IPR020472">
    <property type="entry name" value="WD40_PAC1"/>
</dbReference>
<dbReference type="Gene3D" id="2.130.10.10">
    <property type="entry name" value="YVTN repeat-like/Quinoprotein amine dehydrogenase"/>
    <property type="match status" value="4"/>
</dbReference>
<dbReference type="InterPro" id="IPR036322">
    <property type="entry name" value="WD40_repeat_dom_sf"/>
</dbReference>
<sequence length="898" mass="97031">MNGSKRELKTSFRASPNSIRPLYTGGPVALTRDGQWLITTMGEEVLVTEVSSGRGVARVKGDTTDITALALSYHTSPPTLLTAHASLSVRYYPLPASLPEGTAKPPLLQYTKALARAAGAPILLLAVSPDSTLLATGSSDGIVKVWDMAGGYVTHLFRGHGGPVSALHFSFPVVEGRQRMELWTGSTDARVRVYDLRDATARVVVGGKEGKTKARAVLEGHVSVVRGIAVSEDGRYAVSGGRDKVVLVWDSNGKVIQTLLVNEQVEACGLLPIGTAVEGEHADRLLCYTAGESGRVRIWDVLKGTEVAEMEGVVGVDEVDEDDEQQGVLQIMYDAPSAALVSVHADQNILFHSLHSLECERQVVGFNDDIVDAVWLSPSGEEASHVALATNSNLVRVYDVGSLNARLLPGHKDMVLALARSADGKLLVTGSKDQTARIWAPRGDGWSCVAIAEGHAETVGAVAVANKGGFMFTASQDRTIKMWDLSSLSLEGDVDEPIKLRSLATLHIADKDINALDIAPNDRFLVSGSQDKLVKVFEIEHSASSGSVKHVGTCKGHRRGVWTVRFSRTDRIVASGAADRTIKLWSLDDFSCLKTFEGHTNSVLRVDFMTAGMQLVSAGGDGLVKLWTIRDESCVATLDGHEDKVWALAISPDESTILSAGADSVATFWEDSSAAEQAEANEALVAKVQAEQDFTNYVAVGDYRRAIKLALAMGHPGRLLNLFRTVLTAAKPFAYSPEEAAEIDEVERGRVAEIDAVIGGLRALDLVRLLKCVRDWNANAKTSGVAQAVLNAVVRLKSPDEIMEAFERVNSKAKTEEEEEEGDEEDGKKDEEEKAKQKARKTVAPTISMRELLDGLLPYSERHMARVDRLVQESYMLDYTISEMDGGMFGTEVMEVDV</sequence>
<dbReference type="GO" id="GO:0032040">
    <property type="term" value="C:small-subunit processome"/>
    <property type="evidence" value="ECO:0007669"/>
    <property type="project" value="InterPro"/>
</dbReference>
<dbReference type="AlphaFoldDB" id="A0AAD3YFI8"/>
<feature type="region of interest" description="Disordered" evidence="6">
    <location>
        <begin position="808"/>
        <end position="841"/>
    </location>
</feature>
<keyword evidence="3" id="KW-0677">Repeat</keyword>
<evidence type="ECO:0000313" key="8">
    <source>
        <dbReference type="EMBL" id="GMK60037.1"/>
    </source>
</evidence>
<dbReference type="GO" id="GO:0000480">
    <property type="term" value="P:endonucleolytic cleavage in 5'-ETS of tricistronic rRNA transcript (SSU-rRNA, 5.8S rRNA, LSU-rRNA)"/>
    <property type="evidence" value="ECO:0007669"/>
    <property type="project" value="TreeGrafter"/>
</dbReference>